<feature type="chain" id="PRO_5012484772" description="Mucin TcMUCII" evidence="3">
    <location>
        <begin position="25"/>
        <end position="306"/>
    </location>
</feature>
<dbReference type="Proteomes" id="UP000192257">
    <property type="component" value="Unassembled WGS sequence"/>
</dbReference>
<organism evidence="4 5">
    <name type="scientific">Trypanosoma theileri</name>
    <dbReference type="NCBI Taxonomy" id="67003"/>
    <lineage>
        <taxon>Eukaryota</taxon>
        <taxon>Discoba</taxon>
        <taxon>Euglenozoa</taxon>
        <taxon>Kinetoplastea</taxon>
        <taxon>Metakinetoplastina</taxon>
        <taxon>Trypanosomatida</taxon>
        <taxon>Trypanosomatidae</taxon>
        <taxon>Trypanosoma</taxon>
    </lineage>
</organism>
<feature type="signal peptide" evidence="3">
    <location>
        <begin position="1"/>
        <end position="24"/>
    </location>
</feature>
<evidence type="ECO:0008006" key="6">
    <source>
        <dbReference type="Google" id="ProtNLM"/>
    </source>
</evidence>
<reference evidence="4 5" key="1">
    <citation type="submission" date="2017-03" db="EMBL/GenBank/DDBJ databases">
        <title>An alternative strategy for trypanosome survival in the mammalian bloodstream revealed through genome and transcriptome analysis of the ubiquitous bovine parasite Trypanosoma (Megatrypanum) theileri.</title>
        <authorList>
            <person name="Kelly S."/>
            <person name="Ivens A."/>
            <person name="Mott A."/>
            <person name="O'Neill E."/>
            <person name="Emms D."/>
            <person name="Macleod O."/>
            <person name="Voorheis P."/>
            <person name="Matthews J."/>
            <person name="Matthews K."/>
            <person name="Carrington M."/>
        </authorList>
    </citation>
    <scope>NUCLEOTIDE SEQUENCE [LARGE SCALE GENOMIC DNA]</scope>
    <source>
        <strain evidence="4">Edinburgh</strain>
    </source>
</reference>
<dbReference type="EMBL" id="NBCO01000047">
    <property type="protein sequence ID" value="ORC84209.1"/>
    <property type="molecule type" value="Genomic_DNA"/>
</dbReference>
<proteinExistence type="predicted"/>
<feature type="compositionally biased region" description="Polar residues" evidence="1">
    <location>
        <begin position="171"/>
        <end position="182"/>
    </location>
</feature>
<keyword evidence="5" id="KW-1185">Reference proteome</keyword>
<dbReference type="GeneID" id="39990144"/>
<feature type="compositionally biased region" description="Polar residues" evidence="1">
    <location>
        <begin position="126"/>
        <end position="137"/>
    </location>
</feature>
<gene>
    <name evidence="4" type="ORF">TM35_000471040</name>
</gene>
<keyword evidence="3" id="KW-0732">Signal</keyword>
<evidence type="ECO:0000256" key="3">
    <source>
        <dbReference type="SAM" id="SignalP"/>
    </source>
</evidence>
<keyword evidence="2" id="KW-0472">Membrane</keyword>
<comment type="caution">
    <text evidence="4">The sequence shown here is derived from an EMBL/GenBank/DDBJ whole genome shotgun (WGS) entry which is preliminary data.</text>
</comment>
<sequence>MMLMRPDFCLLVFLLIVASVCVSANTTSSPEGDILTPRSRGGVPVPKEQSGTLRIEVIDPPEDDVPNPPRVDGAGGDRDAVVVSRQEQQLVRTSKEYRPQEESTEGGMKTDKANTDDAPEKLTPTVDAQPTPTQITDPKSKEQQGEMNPTLPQEQKPNESQDPQERDIPSDPNSLSNTNTVPKETADSGASSTTPSPQTSADTTASDGTPGNSSQEDIKNVEANGTESPETTTNTSESINTDTPNTTNNNEESPTTPSPVANAEITTIASAVQTNKPIADSSISPVWMRTAVPLLIVAVVVFVTMY</sequence>
<dbReference type="AlphaFoldDB" id="A0A1X0NJ47"/>
<feature type="compositionally biased region" description="Low complexity" evidence="1">
    <location>
        <begin position="190"/>
        <end position="207"/>
    </location>
</feature>
<feature type="compositionally biased region" description="Basic and acidic residues" evidence="1">
    <location>
        <begin position="108"/>
        <end position="120"/>
    </location>
</feature>
<feature type="compositionally biased region" description="Polar residues" evidence="1">
    <location>
        <begin position="145"/>
        <end position="155"/>
    </location>
</feature>
<feature type="transmembrane region" description="Helical" evidence="2">
    <location>
        <begin position="286"/>
        <end position="305"/>
    </location>
</feature>
<evidence type="ECO:0000256" key="1">
    <source>
        <dbReference type="SAM" id="MobiDB-lite"/>
    </source>
</evidence>
<feature type="region of interest" description="Disordered" evidence="1">
    <location>
        <begin position="26"/>
        <end position="262"/>
    </location>
</feature>
<evidence type="ECO:0000256" key="2">
    <source>
        <dbReference type="SAM" id="Phobius"/>
    </source>
</evidence>
<feature type="compositionally biased region" description="Low complexity" evidence="1">
    <location>
        <begin position="224"/>
        <end position="259"/>
    </location>
</feature>
<keyword evidence="2" id="KW-1133">Transmembrane helix</keyword>
<name>A0A1X0NJ47_9TRYP</name>
<evidence type="ECO:0000313" key="5">
    <source>
        <dbReference type="Proteomes" id="UP000192257"/>
    </source>
</evidence>
<dbReference type="VEuPathDB" id="TriTrypDB:TM35_000471040"/>
<protein>
    <recommendedName>
        <fullName evidence="6">Mucin TcMUCII</fullName>
    </recommendedName>
</protein>
<feature type="compositionally biased region" description="Basic and acidic residues" evidence="1">
    <location>
        <begin position="156"/>
        <end position="169"/>
    </location>
</feature>
<dbReference type="RefSeq" id="XP_028878275.1">
    <property type="nucleotide sequence ID" value="XM_029030364.1"/>
</dbReference>
<accession>A0A1X0NJ47</accession>
<evidence type="ECO:0000313" key="4">
    <source>
        <dbReference type="EMBL" id="ORC84209.1"/>
    </source>
</evidence>
<keyword evidence="2" id="KW-0812">Transmembrane</keyword>